<dbReference type="EMBL" id="KK107019">
    <property type="protein sequence ID" value="EZA62618.1"/>
    <property type="molecule type" value="Genomic_DNA"/>
</dbReference>
<evidence type="ECO:0000313" key="1">
    <source>
        <dbReference type="EMBL" id="EZA62618.1"/>
    </source>
</evidence>
<dbReference type="Proteomes" id="UP000053097">
    <property type="component" value="Unassembled WGS sequence"/>
</dbReference>
<accession>A0A026X3I5</accession>
<keyword evidence="2" id="KW-1185">Reference proteome</keyword>
<dbReference type="PANTHER" id="PTHR31511:SF12">
    <property type="entry name" value="RHO TERMINATION FACTOR N-TERMINAL DOMAIN-CONTAINING PROTEIN"/>
    <property type="match status" value="1"/>
</dbReference>
<name>A0A026X3I5_OOCBI</name>
<dbReference type="AlphaFoldDB" id="A0A026X3I5"/>
<organism evidence="1 2">
    <name type="scientific">Ooceraea biroi</name>
    <name type="common">Clonal raider ant</name>
    <name type="synonym">Cerapachys biroi</name>
    <dbReference type="NCBI Taxonomy" id="2015173"/>
    <lineage>
        <taxon>Eukaryota</taxon>
        <taxon>Metazoa</taxon>
        <taxon>Ecdysozoa</taxon>
        <taxon>Arthropoda</taxon>
        <taxon>Hexapoda</taxon>
        <taxon>Insecta</taxon>
        <taxon>Pterygota</taxon>
        <taxon>Neoptera</taxon>
        <taxon>Endopterygota</taxon>
        <taxon>Hymenoptera</taxon>
        <taxon>Apocrita</taxon>
        <taxon>Aculeata</taxon>
        <taxon>Formicoidea</taxon>
        <taxon>Formicidae</taxon>
        <taxon>Dorylinae</taxon>
        <taxon>Ooceraea</taxon>
    </lineage>
</organism>
<proteinExistence type="predicted"/>
<evidence type="ECO:0000313" key="2">
    <source>
        <dbReference type="Proteomes" id="UP000053097"/>
    </source>
</evidence>
<protein>
    <submittedName>
        <fullName evidence="1">Uncharacterized protein</fullName>
    </submittedName>
</protein>
<dbReference type="OrthoDB" id="7694315at2759"/>
<sequence length="182" mass="21005">MSCLHYFPTEEWLTAHIDCESINDCAIVLPSEDDKLLAFRNYKRKERAPFVVYADLECTLKKNEQAKDAAAAGAYQRHRAFSVGYYVRCAYDESLSAYRTHRGEDCVSWFVGELGELARRVKTILASNVPMRDLTPEQETEEITTVVDKKNFCELRSKQWLKLIARLKISTRLKRVRISGSM</sequence>
<reference evidence="1 2" key="1">
    <citation type="journal article" date="2014" name="Curr. Biol.">
        <title>The genome of the clonal raider ant Cerapachys biroi.</title>
        <authorList>
            <person name="Oxley P.R."/>
            <person name="Ji L."/>
            <person name="Fetter-Pruneda I."/>
            <person name="McKenzie S.K."/>
            <person name="Li C."/>
            <person name="Hu H."/>
            <person name="Zhang G."/>
            <person name="Kronauer D.J."/>
        </authorList>
    </citation>
    <scope>NUCLEOTIDE SEQUENCE [LARGE SCALE GENOMIC DNA]</scope>
</reference>
<dbReference type="PANTHER" id="PTHR31511">
    <property type="entry name" value="PROTEIN CBG23764"/>
    <property type="match status" value="1"/>
</dbReference>
<gene>
    <name evidence="1" type="ORF">X777_07432</name>
</gene>